<proteinExistence type="predicted"/>
<name>A0A3B1A4Y5_9ZZZZ</name>
<dbReference type="EMBL" id="UOFS01000039">
    <property type="protein sequence ID" value="VAW99141.1"/>
    <property type="molecule type" value="Genomic_DNA"/>
</dbReference>
<accession>A0A3B1A4Y5</accession>
<dbReference type="AlphaFoldDB" id="A0A3B1A4Y5"/>
<gene>
    <name evidence="1" type="ORF">MNBD_GAMMA22-1442</name>
</gene>
<protein>
    <submittedName>
        <fullName evidence="1">Uncharacterized protein</fullName>
    </submittedName>
</protein>
<evidence type="ECO:0000313" key="1">
    <source>
        <dbReference type="EMBL" id="VAW99141.1"/>
    </source>
</evidence>
<organism evidence="1">
    <name type="scientific">hydrothermal vent metagenome</name>
    <dbReference type="NCBI Taxonomy" id="652676"/>
    <lineage>
        <taxon>unclassified sequences</taxon>
        <taxon>metagenomes</taxon>
        <taxon>ecological metagenomes</taxon>
    </lineage>
</organism>
<reference evidence="1" key="1">
    <citation type="submission" date="2018-06" db="EMBL/GenBank/DDBJ databases">
        <authorList>
            <person name="Zhirakovskaya E."/>
        </authorList>
    </citation>
    <scope>NUCLEOTIDE SEQUENCE</scope>
</reference>
<sequence>MKSIFRTFYLSLPLMLLAGCGGGSSDNNTTVAATQTMLEGAWQSPCFQGNNGYEININTFTNENNVNTVNAYDDSACLNNVLTLTVKAVFSVAGSKTLTTGETVNDLDIIFESAVIKLKTNATVTFFNADTILNCNGTKTYVLNQEVDVSTCTYITDMVTIGSKQYAIFFIDQNKLYSSGFADSDALRPIAIDYTPSNIVTKL</sequence>
<dbReference type="PROSITE" id="PS51257">
    <property type="entry name" value="PROKAR_LIPOPROTEIN"/>
    <property type="match status" value="1"/>
</dbReference>